<dbReference type="InterPro" id="IPR001576">
    <property type="entry name" value="Phosphoglycerate_kinase"/>
</dbReference>
<evidence type="ECO:0000256" key="7">
    <source>
        <dbReference type="ARBA" id="ARBA00022840"/>
    </source>
</evidence>
<proteinExistence type="inferred from homology"/>
<dbReference type="GO" id="GO:0043531">
    <property type="term" value="F:ADP binding"/>
    <property type="evidence" value="ECO:0007669"/>
    <property type="project" value="TreeGrafter"/>
</dbReference>
<dbReference type="Gene3D" id="3.40.50.1260">
    <property type="entry name" value="Phosphoglycerate kinase, N-terminal domain"/>
    <property type="match status" value="2"/>
</dbReference>
<dbReference type="EC" id="2.7.2.3" evidence="3"/>
<keyword evidence="7" id="KW-0067">ATP-binding</keyword>
<gene>
    <name evidence="8" type="ORF">S06H3_14005</name>
</gene>
<comment type="catalytic activity">
    <reaction evidence="1">
        <text>(2R)-3-phosphoglycerate + ATP = (2R)-3-phospho-glyceroyl phosphate + ADP</text>
        <dbReference type="Rhea" id="RHEA:14801"/>
        <dbReference type="ChEBI" id="CHEBI:30616"/>
        <dbReference type="ChEBI" id="CHEBI:57604"/>
        <dbReference type="ChEBI" id="CHEBI:58272"/>
        <dbReference type="ChEBI" id="CHEBI:456216"/>
        <dbReference type="EC" id="2.7.2.3"/>
    </reaction>
</comment>
<keyword evidence="5" id="KW-0547">Nucleotide-binding</keyword>
<dbReference type="PANTHER" id="PTHR11406:SF23">
    <property type="entry name" value="PHOSPHOGLYCERATE KINASE 1, CHLOROPLASTIC-RELATED"/>
    <property type="match status" value="1"/>
</dbReference>
<protein>
    <recommendedName>
        <fullName evidence="3">phosphoglycerate kinase</fullName>
        <ecNumber evidence="3">2.7.2.3</ecNumber>
    </recommendedName>
</protein>
<dbReference type="GO" id="GO:0006096">
    <property type="term" value="P:glycolytic process"/>
    <property type="evidence" value="ECO:0007669"/>
    <property type="project" value="InterPro"/>
</dbReference>
<evidence type="ECO:0000256" key="6">
    <source>
        <dbReference type="ARBA" id="ARBA00022777"/>
    </source>
</evidence>
<organism evidence="8">
    <name type="scientific">marine sediment metagenome</name>
    <dbReference type="NCBI Taxonomy" id="412755"/>
    <lineage>
        <taxon>unclassified sequences</taxon>
        <taxon>metagenomes</taxon>
        <taxon>ecological metagenomes</taxon>
    </lineage>
</organism>
<evidence type="ECO:0000256" key="1">
    <source>
        <dbReference type="ARBA" id="ARBA00000642"/>
    </source>
</evidence>
<feature type="non-terminal residue" evidence="8">
    <location>
        <position position="1"/>
    </location>
</feature>
<reference evidence="8" key="1">
    <citation type="journal article" date="2014" name="Front. Microbiol.">
        <title>High frequency of phylogenetically diverse reductive dehalogenase-homologous genes in deep subseafloor sedimentary metagenomes.</title>
        <authorList>
            <person name="Kawai M."/>
            <person name="Futagami T."/>
            <person name="Toyoda A."/>
            <person name="Takaki Y."/>
            <person name="Nishi S."/>
            <person name="Hori S."/>
            <person name="Arai W."/>
            <person name="Tsubouchi T."/>
            <person name="Morono Y."/>
            <person name="Uchiyama I."/>
            <person name="Ito T."/>
            <person name="Fujiyama A."/>
            <person name="Inagaki F."/>
            <person name="Takami H."/>
        </authorList>
    </citation>
    <scope>NUCLEOTIDE SEQUENCE</scope>
    <source>
        <strain evidence="8">Expedition CK06-06</strain>
    </source>
</reference>
<dbReference type="PRINTS" id="PR00477">
    <property type="entry name" value="PHGLYCKINASE"/>
</dbReference>
<dbReference type="GO" id="GO:0005829">
    <property type="term" value="C:cytosol"/>
    <property type="evidence" value="ECO:0007669"/>
    <property type="project" value="TreeGrafter"/>
</dbReference>
<dbReference type="PANTHER" id="PTHR11406">
    <property type="entry name" value="PHOSPHOGLYCERATE KINASE"/>
    <property type="match status" value="1"/>
</dbReference>
<dbReference type="InterPro" id="IPR036043">
    <property type="entry name" value="Phosphoglycerate_kinase_sf"/>
</dbReference>
<dbReference type="PIRSF" id="PIRSF000724">
    <property type="entry name" value="Pgk"/>
    <property type="match status" value="1"/>
</dbReference>
<dbReference type="GO" id="GO:0004618">
    <property type="term" value="F:phosphoglycerate kinase activity"/>
    <property type="evidence" value="ECO:0007669"/>
    <property type="project" value="UniProtKB-EC"/>
</dbReference>
<dbReference type="EMBL" id="BARV01006844">
    <property type="protein sequence ID" value="GAI17317.1"/>
    <property type="molecule type" value="Genomic_DNA"/>
</dbReference>
<dbReference type="Pfam" id="PF00162">
    <property type="entry name" value="PGK"/>
    <property type="match status" value="1"/>
</dbReference>
<evidence type="ECO:0000256" key="5">
    <source>
        <dbReference type="ARBA" id="ARBA00022741"/>
    </source>
</evidence>
<keyword evidence="6" id="KW-0418">Kinase</keyword>
<evidence type="ECO:0000313" key="8">
    <source>
        <dbReference type="EMBL" id="GAI17317.1"/>
    </source>
</evidence>
<keyword evidence="4" id="KW-0808">Transferase</keyword>
<evidence type="ECO:0000256" key="3">
    <source>
        <dbReference type="ARBA" id="ARBA00013061"/>
    </source>
</evidence>
<dbReference type="InterPro" id="IPR015824">
    <property type="entry name" value="Phosphoglycerate_kinase_N"/>
</dbReference>
<dbReference type="GO" id="GO:0006094">
    <property type="term" value="P:gluconeogenesis"/>
    <property type="evidence" value="ECO:0007669"/>
    <property type="project" value="TreeGrafter"/>
</dbReference>
<dbReference type="AlphaFoldDB" id="X1LDD9"/>
<accession>X1LDD9</accession>
<dbReference type="FunFam" id="3.40.50.1260:FF:000006">
    <property type="entry name" value="Phosphoglycerate kinase"/>
    <property type="match status" value="1"/>
</dbReference>
<sequence>GLNSPLGEILDDTRIRECAPTLKELAHKGAKVVIMAHQGRPGDKDFTTLEKHAKKLTEAVGMGVIYLADVFGPLVKSKIKLMHPGEILLLDNVRLCTEENLNRPMEEQAKTHFVRALAPLVQLYVNDAFGAAHRSQPSLVGFSALLPTYAGRLMERELKALSRALSPERPCVYVLGGVKVDDSLDIIENVLGKGIADSVLTGGLVGQTFLAASGRNLGGSNLELLKQKGLEKEIKRAKRLLDAHGDEIKVPLDVVVEAQGRPKELSLKELPTELKIYDIGSRTLNEYSKLIEGAKTVVSNGPLGVFERAGFERGTFEVLKAMASSQAFTIRIAVVASWLRMGRFVRKQRDSTQSPAAYTSGILVRR</sequence>
<evidence type="ECO:0000256" key="2">
    <source>
        <dbReference type="ARBA" id="ARBA00008982"/>
    </source>
</evidence>
<dbReference type="SUPFAM" id="SSF53748">
    <property type="entry name" value="Phosphoglycerate kinase"/>
    <property type="match status" value="1"/>
</dbReference>
<comment type="similarity">
    <text evidence="2">Belongs to the phosphoglycerate kinase family.</text>
</comment>
<evidence type="ECO:0000256" key="4">
    <source>
        <dbReference type="ARBA" id="ARBA00022679"/>
    </source>
</evidence>
<dbReference type="GO" id="GO:0005524">
    <property type="term" value="F:ATP binding"/>
    <property type="evidence" value="ECO:0007669"/>
    <property type="project" value="UniProtKB-KW"/>
</dbReference>
<name>X1LDD9_9ZZZZ</name>
<comment type="caution">
    <text evidence="8">The sequence shown here is derived from an EMBL/GenBank/DDBJ whole genome shotgun (WGS) entry which is preliminary data.</text>
</comment>